<dbReference type="Proteomes" id="UP000550787">
    <property type="component" value="Unassembled WGS sequence"/>
</dbReference>
<organism evidence="2 3">
    <name type="scientific">Gluconacetobacter diazotrophicus</name>
    <name type="common">Acetobacter diazotrophicus</name>
    <dbReference type="NCBI Taxonomy" id="33996"/>
    <lineage>
        <taxon>Bacteria</taxon>
        <taxon>Pseudomonadati</taxon>
        <taxon>Pseudomonadota</taxon>
        <taxon>Alphaproteobacteria</taxon>
        <taxon>Acetobacterales</taxon>
        <taxon>Acetobacteraceae</taxon>
        <taxon>Gluconacetobacter</taxon>
    </lineage>
</organism>
<gene>
    <name evidence="2" type="ORF">HLH33_19130</name>
</gene>
<reference evidence="2 3" key="1">
    <citation type="submission" date="2020-04" db="EMBL/GenBank/DDBJ databases">
        <title>Description of novel Gluconacetobacter.</title>
        <authorList>
            <person name="Sombolestani A."/>
        </authorList>
    </citation>
    <scope>NUCLEOTIDE SEQUENCE [LARGE SCALE GENOMIC DNA]</scope>
    <source>
        <strain evidence="2 3">LMG 7603</strain>
    </source>
</reference>
<dbReference type="RefSeq" id="WP_183116717.1">
    <property type="nucleotide sequence ID" value="NZ_JABEQG010000080.1"/>
</dbReference>
<dbReference type="AlphaFoldDB" id="A0A7W4I8Q5"/>
<proteinExistence type="predicted"/>
<accession>A0A7W4I8Q5</accession>
<name>A0A7W4I8Q5_GLUDI</name>
<feature type="region of interest" description="Disordered" evidence="1">
    <location>
        <begin position="222"/>
        <end position="254"/>
    </location>
</feature>
<comment type="caution">
    <text evidence="2">The sequence shown here is derived from an EMBL/GenBank/DDBJ whole genome shotgun (WGS) entry which is preliminary data.</text>
</comment>
<protein>
    <submittedName>
        <fullName evidence="2">Uncharacterized protein</fullName>
    </submittedName>
</protein>
<evidence type="ECO:0000313" key="2">
    <source>
        <dbReference type="EMBL" id="MBB2158376.1"/>
    </source>
</evidence>
<dbReference type="EMBL" id="JABEQG010000080">
    <property type="protein sequence ID" value="MBB2158376.1"/>
    <property type="molecule type" value="Genomic_DNA"/>
</dbReference>
<sequence>MSDTIALPPPALSATFLDDLAFYGLKLDELAPQSATEAVYTLNQTGDHGNPAPSGSGALTAQDKNMLAWARNHLDADNFARLLGLMMMHSICAVGDRGACMRVYFDHGTKRCRVAPPRGIQTLPAYRFWDRSAPSTIPWPKIPTIEKFNGVFGDIAYTGLTSWQSSVVAANTIRIVCEEFWFVADEQPDDFEYEIARRMENRILDFNETLPIEALFYPNEPPPATKTTTIIGRGATPAPKPRPRRSRGLSPRPG</sequence>
<evidence type="ECO:0000313" key="3">
    <source>
        <dbReference type="Proteomes" id="UP000550787"/>
    </source>
</evidence>
<evidence type="ECO:0000256" key="1">
    <source>
        <dbReference type="SAM" id="MobiDB-lite"/>
    </source>
</evidence>